<dbReference type="FunFam" id="1.10.630.10:FF:000043">
    <property type="entry name" value="Cytochrome P450 99A2"/>
    <property type="match status" value="1"/>
</dbReference>
<organism evidence="15 16">
    <name type="scientific">Rhodamnia argentea</name>
    <dbReference type="NCBI Taxonomy" id="178133"/>
    <lineage>
        <taxon>Eukaryota</taxon>
        <taxon>Viridiplantae</taxon>
        <taxon>Streptophyta</taxon>
        <taxon>Embryophyta</taxon>
        <taxon>Tracheophyta</taxon>
        <taxon>Spermatophyta</taxon>
        <taxon>Magnoliopsida</taxon>
        <taxon>eudicotyledons</taxon>
        <taxon>Gunneridae</taxon>
        <taxon>Pentapetalae</taxon>
        <taxon>rosids</taxon>
        <taxon>malvids</taxon>
        <taxon>Myrtales</taxon>
        <taxon>Myrtaceae</taxon>
        <taxon>Myrtoideae</taxon>
        <taxon>Myrteae</taxon>
        <taxon>Australasian group</taxon>
        <taxon>Rhodamnia</taxon>
    </lineage>
</organism>
<keyword evidence="5" id="KW-0812">Transmembrane</keyword>
<keyword evidence="9 12" id="KW-0408">Iron</keyword>
<dbReference type="PANTHER" id="PTHR47955:SF9">
    <property type="entry name" value="PREMNASPIRODIENE OXYGENASE-LIKE"/>
    <property type="match status" value="1"/>
</dbReference>
<dbReference type="PROSITE" id="PS00086">
    <property type="entry name" value="CYTOCHROME_P450"/>
    <property type="match status" value="1"/>
</dbReference>
<dbReference type="PRINTS" id="PR00385">
    <property type="entry name" value="P450"/>
</dbReference>
<dbReference type="Gene3D" id="1.10.630.10">
    <property type="entry name" value="Cytochrome P450"/>
    <property type="match status" value="1"/>
</dbReference>
<dbReference type="GO" id="GO:0020037">
    <property type="term" value="F:heme binding"/>
    <property type="evidence" value="ECO:0007669"/>
    <property type="project" value="InterPro"/>
</dbReference>
<keyword evidence="8 13" id="KW-0560">Oxidoreductase</keyword>
<evidence type="ECO:0000256" key="9">
    <source>
        <dbReference type="ARBA" id="ARBA00023004"/>
    </source>
</evidence>
<dbReference type="KEGG" id="rarg:115753109"/>
<evidence type="ECO:0000256" key="4">
    <source>
        <dbReference type="ARBA" id="ARBA00022617"/>
    </source>
</evidence>
<dbReference type="SUPFAM" id="SSF48264">
    <property type="entry name" value="Cytochrome P450"/>
    <property type="match status" value="1"/>
</dbReference>
<dbReference type="CDD" id="cd11072">
    <property type="entry name" value="CYP71-like"/>
    <property type="match status" value="1"/>
</dbReference>
<dbReference type="PRINTS" id="PR00463">
    <property type="entry name" value="EP450I"/>
</dbReference>
<dbReference type="InterPro" id="IPR002401">
    <property type="entry name" value="Cyt_P450_E_grp-I"/>
</dbReference>
<evidence type="ECO:0000256" key="8">
    <source>
        <dbReference type="ARBA" id="ARBA00023002"/>
    </source>
</evidence>
<feature type="chain" id="PRO_5034168528" evidence="14">
    <location>
        <begin position="22"/>
        <end position="499"/>
    </location>
</feature>
<dbReference type="InterPro" id="IPR036396">
    <property type="entry name" value="Cyt_P450_sf"/>
</dbReference>
<dbReference type="Pfam" id="PF00067">
    <property type="entry name" value="p450"/>
    <property type="match status" value="1"/>
</dbReference>
<accession>A0A8B8QJV6</accession>
<evidence type="ECO:0000256" key="13">
    <source>
        <dbReference type="RuleBase" id="RU000461"/>
    </source>
</evidence>
<evidence type="ECO:0000256" key="1">
    <source>
        <dbReference type="ARBA" id="ARBA00001971"/>
    </source>
</evidence>
<keyword evidence="14" id="KW-0732">Signal</keyword>
<evidence type="ECO:0000256" key="14">
    <source>
        <dbReference type="SAM" id="SignalP"/>
    </source>
</evidence>
<evidence type="ECO:0000256" key="11">
    <source>
        <dbReference type="ARBA" id="ARBA00023136"/>
    </source>
</evidence>
<dbReference type="GO" id="GO:0016020">
    <property type="term" value="C:membrane"/>
    <property type="evidence" value="ECO:0007669"/>
    <property type="project" value="UniProtKB-SubCell"/>
</dbReference>
<keyword evidence="11" id="KW-0472">Membrane</keyword>
<keyword evidence="4 12" id="KW-0349">Heme</keyword>
<dbReference type="InterPro" id="IPR001128">
    <property type="entry name" value="Cyt_P450"/>
</dbReference>
<dbReference type="RefSeq" id="XP_030547474.1">
    <property type="nucleotide sequence ID" value="XM_030691614.2"/>
</dbReference>
<evidence type="ECO:0000256" key="12">
    <source>
        <dbReference type="PIRSR" id="PIRSR602401-1"/>
    </source>
</evidence>
<dbReference type="OrthoDB" id="2789670at2759"/>
<evidence type="ECO:0000256" key="5">
    <source>
        <dbReference type="ARBA" id="ARBA00022692"/>
    </source>
</evidence>
<comment type="subcellular location">
    <subcellularLocation>
        <location evidence="2">Membrane</location>
    </subcellularLocation>
</comment>
<protein>
    <submittedName>
        <fullName evidence="16">Premnaspirodiene oxygenase-like</fullName>
    </submittedName>
</protein>
<reference evidence="16" key="1">
    <citation type="submission" date="2025-08" db="UniProtKB">
        <authorList>
            <consortium name="RefSeq"/>
        </authorList>
    </citation>
    <scope>IDENTIFICATION</scope>
    <source>
        <tissue evidence="16">Leaf</tissue>
    </source>
</reference>
<evidence type="ECO:0000313" key="15">
    <source>
        <dbReference type="Proteomes" id="UP000827889"/>
    </source>
</evidence>
<feature type="binding site" description="axial binding residue" evidence="12">
    <location>
        <position position="436"/>
    </location>
    <ligand>
        <name>heme</name>
        <dbReference type="ChEBI" id="CHEBI:30413"/>
    </ligand>
    <ligandPart>
        <name>Fe</name>
        <dbReference type="ChEBI" id="CHEBI:18248"/>
    </ligandPart>
</feature>
<dbReference type="InterPro" id="IPR017972">
    <property type="entry name" value="Cyt_P450_CS"/>
</dbReference>
<evidence type="ECO:0000256" key="7">
    <source>
        <dbReference type="ARBA" id="ARBA00022989"/>
    </source>
</evidence>
<dbReference type="AlphaFoldDB" id="A0A8B8QJV6"/>
<evidence type="ECO:0000256" key="3">
    <source>
        <dbReference type="ARBA" id="ARBA00010617"/>
    </source>
</evidence>
<dbReference type="PANTHER" id="PTHR47955">
    <property type="entry name" value="CYTOCHROME P450 FAMILY 71 PROTEIN"/>
    <property type="match status" value="1"/>
</dbReference>
<keyword evidence="15" id="KW-1185">Reference proteome</keyword>
<keyword evidence="7" id="KW-1133">Transmembrane helix</keyword>
<keyword evidence="10 13" id="KW-0503">Monooxygenase</keyword>
<keyword evidence="6 12" id="KW-0479">Metal-binding</keyword>
<dbReference type="GO" id="GO:0016705">
    <property type="term" value="F:oxidoreductase activity, acting on paired donors, with incorporation or reduction of molecular oxygen"/>
    <property type="evidence" value="ECO:0007669"/>
    <property type="project" value="InterPro"/>
</dbReference>
<comment type="cofactor">
    <cofactor evidence="1 12">
        <name>heme</name>
        <dbReference type="ChEBI" id="CHEBI:30413"/>
    </cofactor>
</comment>
<evidence type="ECO:0000256" key="2">
    <source>
        <dbReference type="ARBA" id="ARBA00004370"/>
    </source>
</evidence>
<evidence type="ECO:0000313" key="16">
    <source>
        <dbReference type="RefSeq" id="XP_030547474.1"/>
    </source>
</evidence>
<gene>
    <name evidence="16" type="primary">LOC115753109</name>
</gene>
<sequence>MLLLILSSLLFLFFLIKFSKRSSKLKHLPPGPKKLPLIGNLHQMIGALPHHRLRDLAKTYGPIFHLQLGQISLVAISSPDLAEEVFKTQELAFAQRPSFSYTEMSIFPSPIFYPYGEEWRQLRKIYVTEFLSSQRVRSFKSIREEETSSLIDYIRSLSSSPFDLSNKIHAFTNSIVSKAAIGQNCKQQEEFISAVEEAITFTGGFSVADVFPSLKFLPDMTGMNSKFRMLQRNLDSILDSILHDREIMRREQSLRGKDDRLGREDILDVLFRLREGNELGLNLTARKIKGIIMDLFVAGSITTSTLIEWAMSELIRNPKVMAKAQAEVREVLKEKGCVEESDLNKLRYLSSIIKESFRLHPPVPLIPREATEEREINGYKIPVGSRILTNVMAIGRDPRHWPDPEKFEPERFLESPMDVIGTNFELLPFGSGRRACPGIALANANIEVILASLLYHFDWKLPNGEAMEKLDMTETFAGTVTRMNSLNVIAIPYVPTVAA</sequence>
<dbReference type="GO" id="GO:0004497">
    <property type="term" value="F:monooxygenase activity"/>
    <property type="evidence" value="ECO:0007669"/>
    <property type="project" value="UniProtKB-KW"/>
</dbReference>
<evidence type="ECO:0000256" key="10">
    <source>
        <dbReference type="ARBA" id="ARBA00023033"/>
    </source>
</evidence>
<feature type="signal peptide" evidence="14">
    <location>
        <begin position="1"/>
        <end position="21"/>
    </location>
</feature>
<proteinExistence type="inferred from homology"/>
<evidence type="ECO:0000256" key="6">
    <source>
        <dbReference type="ARBA" id="ARBA00022723"/>
    </source>
</evidence>
<comment type="similarity">
    <text evidence="3 13">Belongs to the cytochrome P450 family.</text>
</comment>
<dbReference type="Proteomes" id="UP000827889">
    <property type="component" value="Chromosome 5"/>
</dbReference>
<dbReference type="GeneID" id="115753109"/>
<dbReference type="GO" id="GO:0005506">
    <property type="term" value="F:iron ion binding"/>
    <property type="evidence" value="ECO:0007669"/>
    <property type="project" value="InterPro"/>
</dbReference>
<name>A0A8B8QJV6_9MYRT</name>